<dbReference type="AlphaFoldDB" id="B4JS51"/>
<keyword evidence="1" id="KW-0479">Metal-binding</keyword>
<dbReference type="STRING" id="7222.B4JS51"/>
<evidence type="ECO:0000313" key="6">
    <source>
        <dbReference type="Proteomes" id="UP000001070"/>
    </source>
</evidence>
<dbReference type="InterPro" id="IPR007588">
    <property type="entry name" value="Znf_FLYWCH"/>
</dbReference>
<dbReference type="EMBL" id="CH916373">
    <property type="protein sequence ID" value="EDV94591.1"/>
    <property type="molecule type" value="Genomic_DNA"/>
</dbReference>
<dbReference type="InParanoid" id="B4JS51"/>
<evidence type="ECO:0000256" key="3">
    <source>
        <dbReference type="ARBA" id="ARBA00022833"/>
    </source>
</evidence>
<accession>B4JS51</accession>
<protein>
    <submittedName>
        <fullName evidence="5">GH18806</fullName>
    </submittedName>
</protein>
<dbReference type="PhylomeDB" id="B4JS51"/>
<organism evidence="6">
    <name type="scientific">Drosophila grimshawi</name>
    <name type="common">Hawaiian fruit fly</name>
    <name type="synonym">Idiomyia grimshawi</name>
    <dbReference type="NCBI Taxonomy" id="7222"/>
    <lineage>
        <taxon>Eukaryota</taxon>
        <taxon>Metazoa</taxon>
        <taxon>Ecdysozoa</taxon>
        <taxon>Arthropoda</taxon>
        <taxon>Hexapoda</taxon>
        <taxon>Insecta</taxon>
        <taxon>Pterygota</taxon>
        <taxon>Neoptera</taxon>
        <taxon>Endopterygota</taxon>
        <taxon>Diptera</taxon>
        <taxon>Brachycera</taxon>
        <taxon>Muscomorpha</taxon>
        <taxon>Ephydroidea</taxon>
        <taxon>Drosophilidae</taxon>
        <taxon>Drosophila</taxon>
        <taxon>Hawaiian Drosophila</taxon>
    </lineage>
</organism>
<dbReference type="Proteomes" id="UP000001070">
    <property type="component" value="Unassembled WGS sequence"/>
</dbReference>
<dbReference type="HOGENOM" id="CLU_1850129_0_0_1"/>
<name>B4JS51_DROGR</name>
<gene>
    <name evidence="5" type="primary">Dgri\GH18806</name>
    <name evidence="5" type="ORF">Dgri_GH18806</name>
</gene>
<dbReference type="GO" id="GO:0008270">
    <property type="term" value="F:zinc ion binding"/>
    <property type="evidence" value="ECO:0007669"/>
    <property type="project" value="UniProtKB-KW"/>
</dbReference>
<dbReference type="eggNOG" id="ENOG502TCCF">
    <property type="taxonomic scope" value="Eukaryota"/>
</dbReference>
<evidence type="ECO:0000259" key="4">
    <source>
        <dbReference type="Pfam" id="PF04500"/>
    </source>
</evidence>
<keyword evidence="3" id="KW-0862">Zinc</keyword>
<evidence type="ECO:0000256" key="2">
    <source>
        <dbReference type="ARBA" id="ARBA00022771"/>
    </source>
</evidence>
<dbReference type="OMA" id="HTCHNID"/>
<dbReference type="Gene3D" id="2.20.25.240">
    <property type="match status" value="1"/>
</dbReference>
<reference evidence="5 6" key="1">
    <citation type="journal article" date="2007" name="Nature">
        <title>Evolution of genes and genomes on the Drosophila phylogeny.</title>
        <authorList>
            <consortium name="Drosophila 12 Genomes Consortium"/>
            <person name="Clark A.G."/>
            <person name="Eisen M.B."/>
            <person name="Smith D.R."/>
            <person name="Bergman C.M."/>
            <person name="Oliver B."/>
            <person name="Markow T.A."/>
            <person name="Kaufman T.C."/>
            <person name="Kellis M."/>
            <person name="Gelbart W."/>
            <person name="Iyer V.N."/>
            <person name="Pollard D.A."/>
            <person name="Sackton T.B."/>
            <person name="Larracuente A.M."/>
            <person name="Singh N.D."/>
            <person name="Abad J.P."/>
            <person name="Abt D.N."/>
            <person name="Adryan B."/>
            <person name="Aguade M."/>
            <person name="Akashi H."/>
            <person name="Anderson W.W."/>
            <person name="Aquadro C.F."/>
            <person name="Ardell D.H."/>
            <person name="Arguello R."/>
            <person name="Artieri C.G."/>
            <person name="Barbash D.A."/>
            <person name="Barker D."/>
            <person name="Barsanti P."/>
            <person name="Batterham P."/>
            <person name="Batzoglou S."/>
            <person name="Begun D."/>
            <person name="Bhutkar A."/>
            <person name="Blanco E."/>
            <person name="Bosak S.A."/>
            <person name="Bradley R.K."/>
            <person name="Brand A.D."/>
            <person name="Brent M.R."/>
            <person name="Brooks A.N."/>
            <person name="Brown R.H."/>
            <person name="Butlin R.K."/>
            <person name="Caggese C."/>
            <person name="Calvi B.R."/>
            <person name="Bernardo de Carvalho A."/>
            <person name="Caspi A."/>
            <person name="Castrezana S."/>
            <person name="Celniker S.E."/>
            <person name="Chang J.L."/>
            <person name="Chapple C."/>
            <person name="Chatterji S."/>
            <person name="Chinwalla A."/>
            <person name="Civetta A."/>
            <person name="Clifton S.W."/>
            <person name="Comeron J.M."/>
            <person name="Costello J.C."/>
            <person name="Coyne J.A."/>
            <person name="Daub J."/>
            <person name="David R.G."/>
            <person name="Delcher A.L."/>
            <person name="Delehaunty K."/>
            <person name="Do C.B."/>
            <person name="Ebling H."/>
            <person name="Edwards K."/>
            <person name="Eickbush T."/>
            <person name="Evans J.D."/>
            <person name="Filipski A."/>
            <person name="Findeiss S."/>
            <person name="Freyhult E."/>
            <person name="Fulton L."/>
            <person name="Fulton R."/>
            <person name="Garcia A.C."/>
            <person name="Gardiner A."/>
            <person name="Garfield D.A."/>
            <person name="Garvin B.E."/>
            <person name="Gibson G."/>
            <person name="Gilbert D."/>
            <person name="Gnerre S."/>
            <person name="Godfrey J."/>
            <person name="Good R."/>
            <person name="Gotea V."/>
            <person name="Gravely B."/>
            <person name="Greenberg A.J."/>
            <person name="Griffiths-Jones S."/>
            <person name="Gross S."/>
            <person name="Guigo R."/>
            <person name="Gustafson E.A."/>
            <person name="Haerty W."/>
            <person name="Hahn M.W."/>
            <person name="Halligan D.L."/>
            <person name="Halpern A.L."/>
            <person name="Halter G.M."/>
            <person name="Han M.V."/>
            <person name="Heger A."/>
            <person name="Hillier L."/>
            <person name="Hinrichs A.S."/>
            <person name="Holmes I."/>
            <person name="Hoskins R.A."/>
            <person name="Hubisz M.J."/>
            <person name="Hultmark D."/>
            <person name="Huntley M.A."/>
            <person name="Jaffe D.B."/>
            <person name="Jagadeeshan S."/>
            <person name="Jeck W.R."/>
            <person name="Johnson J."/>
            <person name="Jones C.D."/>
            <person name="Jordan W.C."/>
            <person name="Karpen G.H."/>
            <person name="Kataoka E."/>
            <person name="Keightley P.D."/>
            <person name="Kheradpour P."/>
            <person name="Kirkness E.F."/>
            <person name="Koerich L.B."/>
            <person name="Kristiansen K."/>
            <person name="Kudrna D."/>
            <person name="Kulathinal R.J."/>
            <person name="Kumar S."/>
            <person name="Kwok R."/>
            <person name="Lander E."/>
            <person name="Langley C.H."/>
            <person name="Lapoint R."/>
            <person name="Lazzaro B.P."/>
            <person name="Lee S.J."/>
            <person name="Levesque L."/>
            <person name="Li R."/>
            <person name="Lin C.F."/>
            <person name="Lin M.F."/>
            <person name="Lindblad-Toh K."/>
            <person name="Llopart A."/>
            <person name="Long M."/>
            <person name="Low L."/>
            <person name="Lozovsky E."/>
            <person name="Lu J."/>
            <person name="Luo M."/>
            <person name="Machado C.A."/>
            <person name="Makalowski W."/>
            <person name="Marzo M."/>
            <person name="Matsuda M."/>
            <person name="Matzkin L."/>
            <person name="McAllister B."/>
            <person name="McBride C.S."/>
            <person name="McKernan B."/>
            <person name="McKernan K."/>
            <person name="Mendez-Lago M."/>
            <person name="Minx P."/>
            <person name="Mollenhauer M.U."/>
            <person name="Montooth K."/>
            <person name="Mount S.M."/>
            <person name="Mu X."/>
            <person name="Myers E."/>
            <person name="Negre B."/>
            <person name="Newfeld S."/>
            <person name="Nielsen R."/>
            <person name="Noor M.A."/>
            <person name="O'Grady P."/>
            <person name="Pachter L."/>
            <person name="Papaceit M."/>
            <person name="Parisi M.J."/>
            <person name="Parisi M."/>
            <person name="Parts L."/>
            <person name="Pedersen J.S."/>
            <person name="Pesole G."/>
            <person name="Phillippy A.M."/>
            <person name="Ponting C.P."/>
            <person name="Pop M."/>
            <person name="Porcelli D."/>
            <person name="Powell J.R."/>
            <person name="Prohaska S."/>
            <person name="Pruitt K."/>
            <person name="Puig M."/>
            <person name="Quesneville H."/>
            <person name="Ram K.R."/>
            <person name="Rand D."/>
            <person name="Rasmussen M.D."/>
            <person name="Reed L.K."/>
            <person name="Reenan R."/>
            <person name="Reily A."/>
            <person name="Remington K.A."/>
            <person name="Rieger T.T."/>
            <person name="Ritchie M.G."/>
            <person name="Robin C."/>
            <person name="Rogers Y.H."/>
            <person name="Rohde C."/>
            <person name="Rozas J."/>
            <person name="Rubenfield M.J."/>
            <person name="Ruiz A."/>
            <person name="Russo S."/>
            <person name="Salzberg S.L."/>
            <person name="Sanchez-Gracia A."/>
            <person name="Saranga D.J."/>
            <person name="Sato H."/>
            <person name="Schaeffer S.W."/>
            <person name="Schatz M.C."/>
            <person name="Schlenke T."/>
            <person name="Schwartz R."/>
            <person name="Segarra C."/>
            <person name="Singh R.S."/>
            <person name="Sirot L."/>
            <person name="Sirota M."/>
            <person name="Sisneros N.B."/>
            <person name="Smith C.D."/>
            <person name="Smith T.F."/>
            <person name="Spieth J."/>
            <person name="Stage D.E."/>
            <person name="Stark A."/>
            <person name="Stephan W."/>
            <person name="Strausberg R.L."/>
            <person name="Strempel S."/>
            <person name="Sturgill D."/>
            <person name="Sutton G."/>
            <person name="Sutton G.G."/>
            <person name="Tao W."/>
            <person name="Teichmann S."/>
            <person name="Tobari Y.N."/>
            <person name="Tomimura Y."/>
            <person name="Tsolas J.M."/>
            <person name="Valente V.L."/>
            <person name="Venter E."/>
            <person name="Venter J.C."/>
            <person name="Vicario S."/>
            <person name="Vieira F.G."/>
            <person name="Vilella A.J."/>
            <person name="Villasante A."/>
            <person name="Walenz B."/>
            <person name="Wang J."/>
            <person name="Wasserman M."/>
            <person name="Watts T."/>
            <person name="Wilson D."/>
            <person name="Wilson R.K."/>
            <person name="Wing R.A."/>
            <person name="Wolfner M.F."/>
            <person name="Wong A."/>
            <person name="Wong G.K."/>
            <person name="Wu C.I."/>
            <person name="Wu G."/>
            <person name="Yamamoto D."/>
            <person name="Yang H.P."/>
            <person name="Yang S.P."/>
            <person name="Yorke J.A."/>
            <person name="Yoshida K."/>
            <person name="Zdobnov E."/>
            <person name="Zhang P."/>
            <person name="Zhang Y."/>
            <person name="Zimin A.V."/>
            <person name="Baldwin J."/>
            <person name="Abdouelleil A."/>
            <person name="Abdulkadir J."/>
            <person name="Abebe A."/>
            <person name="Abera B."/>
            <person name="Abreu J."/>
            <person name="Acer S.C."/>
            <person name="Aftuck L."/>
            <person name="Alexander A."/>
            <person name="An P."/>
            <person name="Anderson E."/>
            <person name="Anderson S."/>
            <person name="Arachi H."/>
            <person name="Azer M."/>
            <person name="Bachantsang P."/>
            <person name="Barry A."/>
            <person name="Bayul T."/>
            <person name="Berlin A."/>
            <person name="Bessette D."/>
            <person name="Bloom T."/>
            <person name="Blye J."/>
            <person name="Boguslavskiy L."/>
            <person name="Bonnet C."/>
            <person name="Boukhgalter B."/>
            <person name="Bourzgui I."/>
            <person name="Brown A."/>
            <person name="Cahill P."/>
            <person name="Channer S."/>
            <person name="Cheshatsang Y."/>
            <person name="Chuda L."/>
            <person name="Citroen M."/>
            <person name="Collymore A."/>
            <person name="Cooke P."/>
            <person name="Costello M."/>
            <person name="D'Aco K."/>
            <person name="Daza R."/>
            <person name="De Haan G."/>
            <person name="DeGray S."/>
            <person name="DeMaso C."/>
            <person name="Dhargay N."/>
            <person name="Dooley K."/>
            <person name="Dooley E."/>
            <person name="Doricent M."/>
            <person name="Dorje P."/>
            <person name="Dorjee K."/>
            <person name="Dupes A."/>
            <person name="Elong R."/>
            <person name="Falk J."/>
            <person name="Farina A."/>
            <person name="Faro S."/>
            <person name="Ferguson D."/>
            <person name="Fisher S."/>
            <person name="Foley C.D."/>
            <person name="Franke A."/>
            <person name="Friedrich D."/>
            <person name="Gadbois L."/>
            <person name="Gearin G."/>
            <person name="Gearin C.R."/>
            <person name="Giannoukos G."/>
            <person name="Goode T."/>
            <person name="Graham J."/>
            <person name="Grandbois E."/>
            <person name="Grewal S."/>
            <person name="Gyaltsen K."/>
            <person name="Hafez N."/>
            <person name="Hagos B."/>
            <person name="Hall J."/>
            <person name="Henson C."/>
            <person name="Hollinger A."/>
            <person name="Honan T."/>
            <person name="Huard M.D."/>
            <person name="Hughes L."/>
            <person name="Hurhula B."/>
            <person name="Husby M.E."/>
            <person name="Kamat A."/>
            <person name="Kanga B."/>
            <person name="Kashin S."/>
            <person name="Khazanovich D."/>
            <person name="Kisner P."/>
            <person name="Lance K."/>
            <person name="Lara M."/>
            <person name="Lee W."/>
            <person name="Lennon N."/>
            <person name="Letendre F."/>
            <person name="LeVine R."/>
            <person name="Lipovsky A."/>
            <person name="Liu X."/>
            <person name="Liu J."/>
            <person name="Liu S."/>
            <person name="Lokyitsang T."/>
            <person name="Lokyitsang Y."/>
            <person name="Lubonja R."/>
            <person name="Lui A."/>
            <person name="MacDonald P."/>
            <person name="Magnisalis V."/>
            <person name="Maru K."/>
            <person name="Matthews C."/>
            <person name="McCusker W."/>
            <person name="McDonough S."/>
            <person name="Mehta T."/>
            <person name="Meldrim J."/>
            <person name="Meneus L."/>
            <person name="Mihai O."/>
            <person name="Mihalev A."/>
            <person name="Mihova T."/>
            <person name="Mittelman R."/>
            <person name="Mlenga V."/>
            <person name="Montmayeur A."/>
            <person name="Mulrain L."/>
            <person name="Navidi A."/>
            <person name="Naylor J."/>
            <person name="Negash T."/>
            <person name="Nguyen T."/>
            <person name="Nguyen N."/>
            <person name="Nicol R."/>
            <person name="Norbu C."/>
            <person name="Norbu N."/>
            <person name="Novod N."/>
            <person name="O'Neill B."/>
            <person name="Osman S."/>
            <person name="Markiewicz E."/>
            <person name="Oyono O.L."/>
            <person name="Patti C."/>
            <person name="Phunkhang P."/>
            <person name="Pierre F."/>
            <person name="Priest M."/>
            <person name="Raghuraman S."/>
            <person name="Rege F."/>
            <person name="Reyes R."/>
            <person name="Rise C."/>
            <person name="Rogov P."/>
            <person name="Ross K."/>
            <person name="Ryan E."/>
            <person name="Settipalli S."/>
            <person name="Shea T."/>
            <person name="Sherpa N."/>
            <person name="Shi L."/>
            <person name="Shih D."/>
            <person name="Sparrow T."/>
            <person name="Spaulding J."/>
            <person name="Stalker J."/>
            <person name="Stange-Thomann N."/>
            <person name="Stavropoulos S."/>
            <person name="Stone C."/>
            <person name="Strader C."/>
            <person name="Tesfaye S."/>
            <person name="Thomson T."/>
            <person name="Thoulutsang Y."/>
            <person name="Thoulutsang D."/>
            <person name="Topham K."/>
            <person name="Topping I."/>
            <person name="Tsamla T."/>
            <person name="Vassiliev H."/>
            <person name="Vo A."/>
            <person name="Wangchuk T."/>
            <person name="Wangdi T."/>
            <person name="Weiand M."/>
            <person name="Wilkinson J."/>
            <person name="Wilson A."/>
            <person name="Yadav S."/>
            <person name="Young G."/>
            <person name="Yu Q."/>
            <person name="Zembek L."/>
            <person name="Zhong D."/>
            <person name="Zimmer A."/>
            <person name="Zwirko Z."/>
            <person name="Jaffe D.B."/>
            <person name="Alvarez P."/>
            <person name="Brockman W."/>
            <person name="Butler J."/>
            <person name="Chin C."/>
            <person name="Gnerre S."/>
            <person name="Grabherr M."/>
            <person name="Kleber M."/>
            <person name="Mauceli E."/>
            <person name="MacCallum I."/>
        </authorList>
    </citation>
    <scope>NUCLEOTIDE SEQUENCE [LARGE SCALE GENOMIC DNA]</scope>
    <source>
        <strain evidence="6">Tucson 15287-2541.00</strain>
    </source>
</reference>
<evidence type="ECO:0000313" key="5">
    <source>
        <dbReference type="EMBL" id="EDV94591.1"/>
    </source>
</evidence>
<keyword evidence="2" id="KW-0863">Zinc-finger</keyword>
<feature type="domain" description="FLYWCH-type" evidence="4">
    <location>
        <begin position="41"/>
        <end position="99"/>
    </location>
</feature>
<sequence>MLPPTKDQRLAYTLNGCCDALDELDHLNVAGVVIKHSLLSFVKGQRGCKLLAFNGHNYVRNRRSGLKTYWICSKKGSTKCSARVVTNVIEGVHKIVLESCHHTCHNIDRKKRISIISPLVKTDKASALAKAMTSFVKTETDEDLTLELRSLNLSFEDLQQLQ</sequence>
<keyword evidence="6" id="KW-1185">Reference proteome</keyword>
<dbReference type="OrthoDB" id="2311693at2759"/>
<dbReference type="Pfam" id="PF04500">
    <property type="entry name" value="FLYWCH"/>
    <property type="match status" value="1"/>
</dbReference>
<proteinExistence type="predicted"/>
<evidence type="ECO:0000256" key="1">
    <source>
        <dbReference type="ARBA" id="ARBA00022723"/>
    </source>
</evidence>